<dbReference type="Gene3D" id="3.30.70.60">
    <property type="match status" value="1"/>
</dbReference>
<dbReference type="GO" id="GO:0070181">
    <property type="term" value="F:small ribosomal subunit rRNA binding"/>
    <property type="evidence" value="ECO:0007669"/>
    <property type="project" value="TreeGrafter"/>
</dbReference>
<evidence type="ECO:0000256" key="5">
    <source>
        <dbReference type="ARBA" id="ARBA00023274"/>
    </source>
</evidence>
<dbReference type="InterPro" id="IPR020814">
    <property type="entry name" value="Ribosomal_S6_plastid/chlpt"/>
</dbReference>
<evidence type="ECO:0000256" key="2">
    <source>
        <dbReference type="ARBA" id="ARBA00022730"/>
    </source>
</evidence>
<dbReference type="GO" id="GO:1990904">
    <property type="term" value="C:ribonucleoprotein complex"/>
    <property type="evidence" value="ECO:0007669"/>
    <property type="project" value="UniProtKB-KW"/>
</dbReference>
<dbReference type="Proteomes" id="UP000198935">
    <property type="component" value="Unassembled WGS sequence"/>
</dbReference>
<evidence type="ECO:0000256" key="4">
    <source>
        <dbReference type="ARBA" id="ARBA00022980"/>
    </source>
</evidence>
<keyword evidence="2 8" id="KW-0699">rRNA-binding</keyword>
<evidence type="ECO:0000256" key="8">
    <source>
        <dbReference type="HAMAP-Rule" id="MF_00360"/>
    </source>
</evidence>
<keyword evidence="3 8" id="KW-0694">RNA-binding</keyword>
<dbReference type="GO" id="GO:0003735">
    <property type="term" value="F:structural constituent of ribosome"/>
    <property type="evidence" value="ECO:0007669"/>
    <property type="project" value="InterPro"/>
</dbReference>
<dbReference type="AlphaFoldDB" id="A0A1H3USA4"/>
<keyword evidence="5 8" id="KW-0687">Ribonucleoprotein</keyword>
<dbReference type="InterPro" id="IPR014717">
    <property type="entry name" value="Transl_elong_EF1B/ribsomal_bS6"/>
</dbReference>
<dbReference type="InterPro" id="IPR020815">
    <property type="entry name" value="Ribosomal_bS6_CS"/>
</dbReference>
<evidence type="ECO:0000313" key="10">
    <source>
        <dbReference type="Proteomes" id="UP000198935"/>
    </source>
</evidence>
<dbReference type="Pfam" id="PF01250">
    <property type="entry name" value="Ribosomal_S6"/>
    <property type="match status" value="1"/>
</dbReference>
<keyword evidence="10" id="KW-1185">Reference proteome</keyword>
<keyword evidence="4 8" id="KW-0689">Ribosomal protein</keyword>
<evidence type="ECO:0000256" key="1">
    <source>
        <dbReference type="ARBA" id="ARBA00009512"/>
    </source>
</evidence>
<reference evidence="10" key="1">
    <citation type="submission" date="2016-10" db="EMBL/GenBank/DDBJ databases">
        <authorList>
            <person name="Varghese N."/>
            <person name="Submissions S."/>
        </authorList>
    </citation>
    <scope>NUCLEOTIDE SEQUENCE [LARGE SCALE GENOMIC DNA]</scope>
    <source>
        <strain evidence="10">SP</strain>
    </source>
</reference>
<dbReference type="InterPro" id="IPR035980">
    <property type="entry name" value="Ribosomal_bS6_sf"/>
</dbReference>
<dbReference type="PANTHER" id="PTHR21011:SF1">
    <property type="entry name" value="SMALL RIBOSOMAL SUBUNIT PROTEIN BS6M"/>
    <property type="match status" value="1"/>
</dbReference>
<organism evidence="9 10">
    <name type="scientific">Evansella caseinilytica</name>
    <dbReference type="NCBI Taxonomy" id="1503961"/>
    <lineage>
        <taxon>Bacteria</taxon>
        <taxon>Bacillati</taxon>
        <taxon>Bacillota</taxon>
        <taxon>Bacilli</taxon>
        <taxon>Bacillales</taxon>
        <taxon>Bacillaceae</taxon>
        <taxon>Evansella</taxon>
    </lineage>
</organism>
<dbReference type="CDD" id="cd00473">
    <property type="entry name" value="bS6"/>
    <property type="match status" value="1"/>
</dbReference>
<dbReference type="OrthoDB" id="9812702at2"/>
<dbReference type="InterPro" id="IPR000529">
    <property type="entry name" value="Ribosomal_bS6"/>
</dbReference>
<evidence type="ECO:0000256" key="6">
    <source>
        <dbReference type="ARBA" id="ARBA00035104"/>
    </source>
</evidence>
<dbReference type="GO" id="GO:0005840">
    <property type="term" value="C:ribosome"/>
    <property type="evidence" value="ECO:0007669"/>
    <property type="project" value="UniProtKB-KW"/>
</dbReference>
<dbReference type="PANTHER" id="PTHR21011">
    <property type="entry name" value="MITOCHONDRIAL 28S RIBOSOMAL PROTEIN S6"/>
    <property type="match status" value="1"/>
</dbReference>
<dbReference type="FunFam" id="3.30.70.60:FF:000002">
    <property type="entry name" value="30S ribosomal protein S6"/>
    <property type="match status" value="1"/>
</dbReference>
<comment type="similarity">
    <text evidence="1 8">Belongs to the bacterial ribosomal protein bS6 family.</text>
</comment>
<gene>
    <name evidence="8" type="primary">rpsF</name>
    <name evidence="9" type="ORF">SAMN05421736_12530</name>
</gene>
<name>A0A1H3USA4_9BACI</name>
<dbReference type="SUPFAM" id="SSF54995">
    <property type="entry name" value="Ribosomal protein S6"/>
    <property type="match status" value="1"/>
</dbReference>
<dbReference type="PROSITE" id="PS01048">
    <property type="entry name" value="RIBOSOMAL_S6"/>
    <property type="match status" value="1"/>
</dbReference>
<dbReference type="STRING" id="1503961.SAMN05421736_12530"/>
<accession>A0A1H3USA4</accession>
<protein>
    <recommendedName>
        <fullName evidence="7 8">Small ribosomal subunit protein bS6</fullName>
    </recommendedName>
</protein>
<evidence type="ECO:0000256" key="7">
    <source>
        <dbReference type="ARBA" id="ARBA00035294"/>
    </source>
</evidence>
<sequence length="95" mass="11269">MRKYEIMYIVRPNLEEAATKEVIERFNKVLTDNGAEVENVEEKGKRRLAYEINDFREGFYVLLNVNAPTVAINEFDRLIKINENVLRHIVVREEE</sequence>
<evidence type="ECO:0000313" key="9">
    <source>
        <dbReference type="EMBL" id="SDZ65218.1"/>
    </source>
</evidence>
<dbReference type="GO" id="GO:0005737">
    <property type="term" value="C:cytoplasm"/>
    <property type="evidence" value="ECO:0007669"/>
    <property type="project" value="UniProtKB-ARBA"/>
</dbReference>
<dbReference type="GO" id="GO:0006412">
    <property type="term" value="P:translation"/>
    <property type="evidence" value="ECO:0007669"/>
    <property type="project" value="UniProtKB-UniRule"/>
</dbReference>
<dbReference type="NCBIfam" id="TIGR00166">
    <property type="entry name" value="S6"/>
    <property type="match status" value="1"/>
</dbReference>
<dbReference type="HAMAP" id="MF_00360">
    <property type="entry name" value="Ribosomal_bS6"/>
    <property type="match status" value="1"/>
</dbReference>
<evidence type="ECO:0000256" key="3">
    <source>
        <dbReference type="ARBA" id="ARBA00022884"/>
    </source>
</evidence>
<proteinExistence type="inferred from homology"/>
<comment type="function">
    <text evidence="6 8">Binds together with bS18 to 16S ribosomal RNA.</text>
</comment>
<dbReference type="EMBL" id="FNPI01000025">
    <property type="protein sequence ID" value="SDZ65218.1"/>
    <property type="molecule type" value="Genomic_DNA"/>
</dbReference>